<accession>A0ACB9RRX5</accession>
<reference evidence="2" key="1">
    <citation type="journal article" date="2023" name="Front. Plant Sci.">
        <title>Chromosomal-level genome assembly of Melastoma candidum provides insights into trichome evolution.</title>
        <authorList>
            <person name="Zhong Y."/>
            <person name="Wu W."/>
            <person name="Sun C."/>
            <person name="Zou P."/>
            <person name="Liu Y."/>
            <person name="Dai S."/>
            <person name="Zhou R."/>
        </authorList>
    </citation>
    <scope>NUCLEOTIDE SEQUENCE [LARGE SCALE GENOMIC DNA]</scope>
</reference>
<protein>
    <submittedName>
        <fullName evidence="1">Uncharacterized protein</fullName>
    </submittedName>
</protein>
<name>A0ACB9RRX5_9MYRT</name>
<gene>
    <name evidence="1" type="ORF">MLD38_006761</name>
</gene>
<keyword evidence="2" id="KW-1185">Reference proteome</keyword>
<evidence type="ECO:0000313" key="2">
    <source>
        <dbReference type="Proteomes" id="UP001057402"/>
    </source>
</evidence>
<evidence type="ECO:0000313" key="1">
    <source>
        <dbReference type="EMBL" id="KAI4380586.1"/>
    </source>
</evidence>
<dbReference type="Proteomes" id="UP001057402">
    <property type="component" value="Chromosome 3"/>
</dbReference>
<proteinExistence type="predicted"/>
<organism evidence="1 2">
    <name type="scientific">Melastoma candidum</name>
    <dbReference type="NCBI Taxonomy" id="119954"/>
    <lineage>
        <taxon>Eukaryota</taxon>
        <taxon>Viridiplantae</taxon>
        <taxon>Streptophyta</taxon>
        <taxon>Embryophyta</taxon>
        <taxon>Tracheophyta</taxon>
        <taxon>Spermatophyta</taxon>
        <taxon>Magnoliopsida</taxon>
        <taxon>eudicotyledons</taxon>
        <taxon>Gunneridae</taxon>
        <taxon>Pentapetalae</taxon>
        <taxon>rosids</taxon>
        <taxon>malvids</taxon>
        <taxon>Myrtales</taxon>
        <taxon>Melastomataceae</taxon>
        <taxon>Melastomatoideae</taxon>
        <taxon>Melastomateae</taxon>
        <taxon>Melastoma</taxon>
    </lineage>
</organism>
<dbReference type="EMBL" id="CM042882">
    <property type="protein sequence ID" value="KAI4380586.1"/>
    <property type="molecule type" value="Genomic_DNA"/>
</dbReference>
<sequence>MANALPTLSPSPLPQPFAVNCFSPPAPAPAPAPAAYLSASKKLSCKSRIRAQSRHSPEATDIIIRQDVNTPRGGECGDIISETGASTWAPAASDSFNLPPLVDALRTAAKRDVASFHFPGHNRGLAAPPSLARVLGTSPFHHDLPELPELDNLFSPQGPILDAQRLAAELFGASDTWFLVGGTTCGIHAAIMATCSPGDTLILPRNSHLSAISAMVLSGAIPKYIIPEYSHEWDFAGGIDAGQVQSAFHELASEGRKAAAVLLTSPTYQGICSDIVEISSLCHSVGIPLIVDEAHGAHLGFHCQLPRSALQQGADIVVQSTHKVLFSLTQSSMLHVSGNLVDQERIHRSLQTLQTTSPSSLLLASLDAARAQLSGMRETNFDELIRQSEKAKMLIKEIGGVSVLDLSSFSKGCSMDPFRLTLGFWKLGLSGYEADDFLDGEHGIVCEVVGSRFMTFAISLGICVEHIHRLVSGIKHLREVMMREEIEHRSNDSVFVPFSDISMSMSPREAFFASKRTVALKDSIGKVSGEMICSYPPGIPVVWPGEVVSERALDYLLLAQRHGADITGAADPTLARITICVA</sequence>
<comment type="caution">
    <text evidence="1">The sequence shown here is derived from an EMBL/GenBank/DDBJ whole genome shotgun (WGS) entry which is preliminary data.</text>
</comment>